<proteinExistence type="predicted"/>
<dbReference type="EMBL" id="ML996321">
    <property type="protein sequence ID" value="KAF2727614.1"/>
    <property type="molecule type" value="Genomic_DNA"/>
</dbReference>
<feature type="compositionally biased region" description="Polar residues" evidence="1">
    <location>
        <begin position="79"/>
        <end position="89"/>
    </location>
</feature>
<dbReference type="AlphaFoldDB" id="A0A9P4QJH4"/>
<gene>
    <name evidence="2" type="ORF">EJ04DRAFT_594315</name>
</gene>
<accession>A0A9P4QJH4</accession>
<reference evidence="2" key="1">
    <citation type="journal article" date="2020" name="Stud. Mycol.">
        <title>101 Dothideomycetes genomes: a test case for predicting lifestyles and emergence of pathogens.</title>
        <authorList>
            <person name="Haridas S."/>
            <person name="Albert R."/>
            <person name="Binder M."/>
            <person name="Bloem J."/>
            <person name="Labutti K."/>
            <person name="Salamov A."/>
            <person name="Andreopoulos B."/>
            <person name="Baker S."/>
            <person name="Barry K."/>
            <person name="Bills G."/>
            <person name="Bluhm B."/>
            <person name="Cannon C."/>
            <person name="Castanera R."/>
            <person name="Culley D."/>
            <person name="Daum C."/>
            <person name="Ezra D."/>
            <person name="Gonzalez J."/>
            <person name="Henrissat B."/>
            <person name="Kuo A."/>
            <person name="Liang C."/>
            <person name="Lipzen A."/>
            <person name="Lutzoni F."/>
            <person name="Magnuson J."/>
            <person name="Mondo S."/>
            <person name="Nolan M."/>
            <person name="Ohm R."/>
            <person name="Pangilinan J."/>
            <person name="Park H.-J."/>
            <person name="Ramirez L."/>
            <person name="Alfaro M."/>
            <person name="Sun H."/>
            <person name="Tritt A."/>
            <person name="Yoshinaga Y."/>
            <person name="Zwiers L.-H."/>
            <person name="Turgeon B."/>
            <person name="Goodwin S."/>
            <person name="Spatafora J."/>
            <person name="Crous P."/>
            <person name="Grigoriev I."/>
        </authorList>
    </citation>
    <scope>NUCLEOTIDE SEQUENCE</scope>
    <source>
        <strain evidence="2">CBS 125425</strain>
    </source>
</reference>
<organism evidence="2 3">
    <name type="scientific">Polyplosphaeria fusca</name>
    <dbReference type="NCBI Taxonomy" id="682080"/>
    <lineage>
        <taxon>Eukaryota</taxon>
        <taxon>Fungi</taxon>
        <taxon>Dikarya</taxon>
        <taxon>Ascomycota</taxon>
        <taxon>Pezizomycotina</taxon>
        <taxon>Dothideomycetes</taxon>
        <taxon>Pleosporomycetidae</taxon>
        <taxon>Pleosporales</taxon>
        <taxon>Tetraplosphaeriaceae</taxon>
        <taxon>Polyplosphaeria</taxon>
    </lineage>
</organism>
<evidence type="ECO:0000313" key="3">
    <source>
        <dbReference type="Proteomes" id="UP000799444"/>
    </source>
</evidence>
<feature type="compositionally biased region" description="Basic and acidic residues" evidence="1">
    <location>
        <begin position="47"/>
        <end position="73"/>
    </location>
</feature>
<evidence type="ECO:0000313" key="2">
    <source>
        <dbReference type="EMBL" id="KAF2727614.1"/>
    </source>
</evidence>
<name>A0A9P4QJH4_9PLEO</name>
<keyword evidence="3" id="KW-1185">Reference proteome</keyword>
<protein>
    <submittedName>
        <fullName evidence="2">Uncharacterized protein</fullName>
    </submittedName>
</protein>
<dbReference type="OrthoDB" id="3801492at2759"/>
<comment type="caution">
    <text evidence="2">The sequence shown here is derived from an EMBL/GenBank/DDBJ whole genome shotgun (WGS) entry which is preliminary data.</text>
</comment>
<evidence type="ECO:0000256" key="1">
    <source>
        <dbReference type="SAM" id="MobiDB-lite"/>
    </source>
</evidence>
<dbReference type="Proteomes" id="UP000799444">
    <property type="component" value="Unassembled WGS sequence"/>
</dbReference>
<sequence length="565" mass="63391">MLPNCERASPPQCSPRGYSHNTSRPIPRPLKRIWPPVKSRDGSSSNQRERSIPRSLTEDRRRPYENESWHDANIRAPRSTPTANSNPSKQNRHKYTRSQPSNGSLTLHVMGLSHFESTPDGECNDIMPDAGEGDAENISCYPRSSISEPKAPSLTPSPVAPQFLSTDSAPYEGPMPTNMSAFAYAVYPYLHEARIDISKVALPTTTKHFTPSQGVSASPPQLMPSPQTIDTDILYFPPPPRPLLPELARGEQNLGFRLRYLTLYAALMRCSVISRIVPVKSYLRTNRAPAPGPNYSVIEHIAERTALPLAKRIGHSKLEAQCYYWIGRGRIGMQSWIPAKEALERALEIVGNAKTDKLAQTLQKKDVEFWLNGNKQELELQAIQDGASFQKKEGTKINRPRQQELSEEWYTDSLPHLSKNWTKKEREYITQDVGILGPDGRVFFTSDLDSPKPGEDIWFQYNPSPAAYDSENEIGSKGSECSRKLENPPSISSSDRLSVFGESYETSVRLGLRARRHVRLGPVNTKDSIKFWVGDVEAVREGPDTGGELVEVLSDLCQRRPLWKC</sequence>
<feature type="region of interest" description="Disordered" evidence="1">
    <location>
        <begin position="1"/>
        <end position="156"/>
    </location>
</feature>